<dbReference type="OrthoDB" id="7882095at2759"/>
<sequence length="285" mass="33280">MATERLKIRTLPSFIELTAADQALCLESYRAEQLDDKNLENKYMKRTAQLRKRASPDSIDNECFLCFDVYPMNFKYSTILFCLCGITHHAFHVLYVNVIEDTRLESLSQFVCDLLANMITTEMPKLKEFSLKFILCRNNPLNNTVLNQFAESTTTSKLFNTFPFILDTNVFRQSHPHDPYVQLAWIEIMLGNIQQNTVGEIFQKHREAARIKNNAELKQFVDDFCGLARDLLDSRFSVNLRLCTMDRMDYFEHIISAHMKAHKETNLSRSFLFDLIRALIHIYGH</sequence>
<dbReference type="KEGG" id="dgr:6556514"/>
<dbReference type="eggNOG" id="ENOG502TBSE">
    <property type="taxonomic scope" value="Eukaryota"/>
</dbReference>
<dbReference type="HOGENOM" id="CLU_974078_0_0_1"/>
<gene>
    <name evidence="1" type="primary">Dgri\GH16503</name>
    <name evidence="1" type="ORF">Dgri_GH16503</name>
</gene>
<reference evidence="1 2" key="1">
    <citation type="journal article" date="2007" name="Nature">
        <title>Evolution of genes and genomes on the Drosophila phylogeny.</title>
        <authorList>
            <consortium name="Drosophila 12 Genomes Consortium"/>
            <person name="Clark A.G."/>
            <person name="Eisen M.B."/>
            <person name="Smith D.R."/>
            <person name="Bergman C.M."/>
            <person name="Oliver B."/>
            <person name="Markow T.A."/>
            <person name="Kaufman T.C."/>
            <person name="Kellis M."/>
            <person name="Gelbart W."/>
            <person name="Iyer V.N."/>
            <person name="Pollard D.A."/>
            <person name="Sackton T.B."/>
            <person name="Larracuente A.M."/>
            <person name="Singh N.D."/>
            <person name="Abad J.P."/>
            <person name="Abt D.N."/>
            <person name="Adryan B."/>
            <person name="Aguade M."/>
            <person name="Akashi H."/>
            <person name="Anderson W.W."/>
            <person name="Aquadro C.F."/>
            <person name="Ardell D.H."/>
            <person name="Arguello R."/>
            <person name="Artieri C.G."/>
            <person name="Barbash D.A."/>
            <person name="Barker D."/>
            <person name="Barsanti P."/>
            <person name="Batterham P."/>
            <person name="Batzoglou S."/>
            <person name="Begun D."/>
            <person name="Bhutkar A."/>
            <person name="Blanco E."/>
            <person name="Bosak S.A."/>
            <person name="Bradley R.K."/>
            <person name="Brand A.D."/>
            <person name="Brent M.R."/>
            <person name="Brooks A.N."/>
            <person name="Brown R.H."/>
            <person name="Butlin R.K."/>
            <person name="Caggese C."/>
            <person name="Calvi B.R."/>
            <person name="Bernardo de Carvalho A."/>
            <person name="Caspi A."/>
            <person name="Castrezana S."/>
            <person name="Celniker S.E."/>
            <person name="Chang J.L."/>
            <person name="Chapple C."/>
            <person name="Chatterji S."/>
            <person name="Chinwalla A."/>
            <person name="Civetta A."/>
            <person name="Clifton S.W."/>
            <person name="Comeron J.M."/>
            <person name="Costello J.C."/>
            <person name="Coyne J.A."/>
            <person name="Daub J."/>
            <person name="David R.G."/>
            <person name="Delcher A.L."/>
            <person name="Delehaunty K."/>
            <person name="Do C.B."/>
            <person name="Ebling H."/>
            <person name="Edwards K."/>
            <person name="Eickbush T."/>
            <person name="Evans J.D."/>
            <person name="Filipski A."/>
            <person name="Findeiss S."/>
            <person name="Freyhult E."/>
            <person name="Fulton L."/>
            <person name="Fulton R."/>
            <person name="Garcia A.C."/>
            <person name="Gardiner A."/>
            <person name="Garfield D.A."/>
            <person name="Garvin B.E."/>
            <person name="Gibson G."/>
            <person name="Gilbert D."/>
            <person name="Gnerre S."/>
            <person name="Godfrey J."/>
            <person name="Good R."/>
            <person name="Gotea V."/>
            <person name="Gravely B."/>
            <person name="Greenberg A.J."/>
            <person name="Griffiths-Jones S."/>
            <person name="Gross S."/>
            <person name="Guigo R."/>
            <person name="Gustafson E.A."/>
            <person name="Haerty W."/>
            <person name="Hahn M.W."/>
            <person name="Halligan D.L."/>
            <person name="Halpern A.L."/>
            <person name="Halter G.M."/>
            <person name="Han M.V."/>
            <person name="Heger A."/>
            <person name="Hillier L."/>
            <person name="Hinrichs A.S."/>
            <person name="Holmes I."/>
            <person name="Hoskins R.A."/>
            <person name="Hubisz M.J."/>
            <person name="Hultmark D."/>
            <person name="Huntley M.A."/>
            <person name="Jaffe D.B."/>
            <person name="Jagadeeshan S."/>
            <person name="Jeck W.R."/>
            <person name="Johnson J."/>
            <person name="Jones C.D."/>
            <person name="Jordan W.C."/>
            <person name="Karpen G.H."/>
            <person name="Kataoka E."/>
            <person name="Keightley P.D."/>
            <person name="Kheradpour P."/>
            <person name="Kirkness E.F."/>
            <person name="Koerich L.B."/>
            <person name="Kristiansen K."/>
            <person name="Kudrna D."/>
            <person name="Kulathinal R.J."/>
            <person name="Kumar S."/>
            <person name="Kwok R."/>
            <person name="Lander E."/>
            <person name="Langley C.H."/>
            <person name="Lapoint R."/>
            <person name="Lazzaro B.P."/>
            <person name="Lee S.J."/>
            <person name="Levesque L."/>
            <person name="Li R."/>
            <person name="Lin C.F."/>
            <person name="Lin M.F."/>
            <person name="Lindblad-Toh K."/>
            <person name="Llopart A."/>
            <person name="Long M."/>
            <person name="Low L."/>
            <person name="Lozovsky E."/>
            <person name="Lu J."/>
            <person name="Luo M."/>
            <person name="Machado C.A."/>
            <person name="Makalowski W."/>
            <person name="Marzo M."/>
            <person name="Matsuda M."/>
            <person name="Matzkin L."/>
            <person name="McAllister B."/>
            <person name="McBride C.S."/>
            <person name="McKernan B."/>
            <person name="McKernan K."/>
            <person name="Mendez-Lago M."/>
            <person name="Minx P."/>
            <person name="Mollenhauer M.U."/>
            <person name="Montooth K."/>
            <person name="Mount S.M."/>
            <person name="Mu X."/>
            <person name="Myers E."/>
            <person name="Negre B."/>
            <person name="Newfeld S."/>
            <person name="Nielsen R."/>
            <person name="Noor M.A."/>
            <person name="O'Grady P."/>
            <person name="Pachter L."/>
            <person name="Papaceit M."/>
            <person name="Parisi M.J."/>
            <person name="Parisi M."/>
            <person name="Parts L."/>
            <person name="Pedersen J.S."/>
            <person name="Pesole G."/>
            <person name="Phillippy A.M."/>
            <person name="Ponting C.P."/>
            <person name="Pop M."/>
            <person name="Porcelli D."/>
            <person name="Powell J.R."/>
            <person name="Prohaska S."/>
            <person name="Pruitt K."/>
            <person name="Puig M."/>
            <person name="Quesneville H."/>
            <person name="Ram K.R."/>
            <person name="Rand D."/>
            <person name="Rasmussen M.D."/>
            <person name="Reed L.K."/>
            <person name="Reenan R."/>
            <person name="Reily A."/>
            <person name="Remington K.A."/>
            <person name="Rieger T.T."/>
            <person name="Ritchie M.G."/>
            <person name="Robin C."/>
            <person name="Rogers Y.H."/>
            <person name="Rohde C."/>
            <person name="Rozas J."/>
            <person name="Rubenfield M.J."/>
            <person name="Ruiz A."/>
            <person name="Russo S."/>
            <person name="Salzberg S.L."/>
            <person name="Sanchez-Gracia A."/>
            <person name="Saranga D.J."/>
            <person name="Sato H."/>
            <person name="Schaeffer S.W."/>
            <person name="Schatz M.C."/>
            <person name="Schlenke T."/>
            <person name="Schwartz R."/>
            <person name="Segarra C."/>
            <person name="Singh R.S."/>
            <person name="Sirot L."/>
            <person name="Sirota M."/>
            <person name="Sisneros N.B."/>
            <person name="Smith C.D."/>
            <person name="Smith T.F."/>
            <person name="Spieth J."/>
            <person name="Stage D.E."/>
            <person name="Stark A."/>
            <person name="Stephan W."/>
            <person name="Strausberg R.L."/>
            <person name="Strempel S."/>
            <person name="Sturgill D."/>
            <person name="Sutton G."/>
            <person name="Sutton G.G."/>
            <person name="Tao W."/>
            <person name="Teichmann S."/>
            <person name="Tobari Y.N."/>
            <person name="Tomimura Y."/>
            <person name="Tsolas J.M."/>
            <person name="Valente V.L."/>
            <person name="Venter E."/>
            <person name="Venter J.C."/>
            <person name="Vicario S."/>
            <person name="Vieira F.G."/>
            <person name="Vilella A.J."/>
            <person name="Villasante A."/>
            <person name="Walenz B."/>
            <person name="Wang J."/>
            <person name="Wasserman M."/>
            <person name="Watts T."/>
            <person name="Wilson D."/>
            <person name="Wilson R.K."/>
            <person name="Wing R.A."/>
            <person name="Wolfner M.F."/>
            <person name="Wong A."/>
            <person name="Wong G.K."/>
            <person name="Wu C.I."/>
            <person name="Wu G."/>
            <person name="Yamamoto D."/>
            <person name="Yang H.P."/>
            <person name="Yang S.P."/>
            <person name="Yorke J.A."/>
            <person name="Yoshida K."/>
            <person name="Zdobnov E."/>
            <person name="Zhang P."/>
            <person name="Zhang Y."/>
            <person name="Zimin A.V."/>
            <person name="Baldwin J."/>
            <person name="Abdouelleil A."/>
            <person name="Abdulkadir J."/>
            <person name="Abebe A."/>
            <person name="Abera B."/>
            <person name="Abreu J."/>
            <person name="Acer S.C."/>
            <person name="Aftuck L."/>
            <person name="Alexander A."/>
            <person name="An P."/>
            <person name="Anderson E."/>
            <person name="Anderson S."/>
            <person name="Arachi H."/>
            <person name="Azer M."/>
            <person name="Bachantsang P."/>
            <person name="Barry A."/>
            <person name="Bayul T."/>
            <person name="Berlin A."/>
            <person name="Bessette D."/>
            <person name="Bloom T."/>
            <person name="Blye J."/>
            <person name="Boguslavskiy L."/>
            <person name="Bonnet C."/>
            <person name="Boukhgalter B."/>
            <person name="Bourzgui I."/>
            <person name="Brown A."/>
            <person name="Cahill P."/>
            <person name="Channer S."/>
            <person name="Cheshatsang Y."/>
            <person name="Chuda L."/>
            <person name="Citroen M."/>
            <person name="Collymore A."/>
            <person name="Cooke P."/>
            <person name="Costello M."/>
            <person name="D'Aco K."/>
            <person name="Daza R."/>
            <person name="De Haan G."/>
            <person name="DeGray S."/>
            <person name="DeMaso C."/>
            <person name="Dhargay N."/>
            <person name="Dooley K."/>
            <person name="Dooley E."/>
            <person name="Doricent M."/>
            <person name="Dorje P."/>
            <person name="Dorjee K."/>
            <person name="Dupes A."/>
            <person name="Elong R."/>
            <person name="Falk J."/>
            <person name="Farina A."/>
            <person name="Faro S."/>
            <person name="Ferguson D."/>
            <person name="Fisher S."/>
            <person name="Foley C.D."/>
            <person name="Franke A."/>
            <person name="Friedrich D."/>
            <person name="Gadbois L."/>
            <person name="Gearin G."/>
            <person name="Gearin C.R."/>
            <person name="Giannoukos G."/>
            <person name="Goode T."/>
            <person name="Graham J."/>
            <person name="Grandbois E."/>
            <person name="Grewal S."/>
            <person name="Gyaltsen K."/>
            <person name="Hafez N."/>
            <person name="Hagos B."/>
            <person name="Hall J."/>
            <person name="Henson C."/>
            <person name="Hollinger A."/>
            <person name="Honan T."/>
            <person name="Huard M.D."/>
            <person name="Hughes L."/>
            <person name="Hurhula B."/>
            <person name="Husby M.E."/>
            <person name="Kamat A."/>
            <person name="Kanga B."/>
            <person name="Kashin S."/>
            <person name="Khazanovich D."/>
            <person name="Kisner P."/>
            <person name="Lance K."/>
            <person name="Lara M."/>
            <person name="Lee W."/>
            <person name="Lennon N."/>
            <person name="Letendre F."/>
            <person name="LeVine R."/>
            <person name="Lipovsky A."/>
            <person name="Liu X."/>
            <person name="Liu J."/>
            <person name="Liu S."/>
            <person name="Lokyitsang T."/>
            <person name="Lokyitsang Y."/>
            <person name="Lubonja R."/>
            <person name="Lui A."/>
            <person name="MacDonald P."/>
            <person name="Magnisalis V."/>
            <person name="Maru K."/>
            <person name="Matthews C."/>
            <person name="McCusker W."/>
            <person name="McDonough S."/>
            <person name="Mehta T."/>
            <person name="Meldrim J."/>
            <person name="Meneus L."/>
            <person name="Mihai O."/>
            <person name="Mihalev A."/>
            <person name="Mihova T."/>
            <person name="Mittelman R."/>
            <person name="Mlenga V."/>
            <person name="Montmayeur A."/>
            <person name="Mulrain L."/>
            <person name="Navidi A."/>
            <person name="Naylor J."/>
            <person name="Negash T."/>
            <person name="Nguyen T."/>
            <person name="Nguyen N."/>
            <person name="Nicol R."/>
            <person name="Norbu C."/>
            <person name="Norbu N."/>
            <person name="Novod N."/>
            <person name="O'Neill B."/>
            <person name="Osman S."/>
            <person name="Markiewicz E."/>
            <person name="Oyono O.L."/>
            <person name="Patti C."/>
            <person name="Phunkhang P."/>
            <person name="Pierre F."/>
            <person name="Priest M."/>
            <person name="Raghuraman S."/>
            <person name="Rege F."/>
            <person name="Reyes R."/>
            <person name="Rise C."/>
            <person name="Rogov P."/>
            <person name="Ross K."/>
            <person name="Ryan E."/>
            <person name="Settipalli S."/>
            <person name="Shea T."/>
            <person name="Sherpa N."/>
            <person name="Shi L."/>
            <person name="Shih D."/>
            <person name="Sparrow T."/>
            <person name="Spaulding J."/>
            <person name="Stalker J."/>
            <person name="Stange-Thomann N."/>
            <person name="Stavropoulos S."/>
            <person name="Stone C."/>
            <person name="Strader C."/>
            <person name="Tesfaye S."/>
            <person name="Thomson T."/>
            <person name="Thoulutsang Y."/>
            <person name="Thoulutsang D."/>
            <person name="Topham K."/>
            <person name="Topping I."/>
            <person name="Tsamla T."/>
            <person name="Vassiliev H."/>
            <person name="Vo A."/>
            <person name="Wangchuk T."/>
            <person name="Wangdi T."/>
            <person name="Weiand M."/>
            <person name="Wilkinson J."/>
            <person name="Wilson A."/>
            <person name="Yadav S."/>
            <person name="Young G."/>
            <person name="Yu Q."/>
            <person name="Zembek L."/>
            <person name="Zhong D."/>
            <person name="Zimmer A."/>
            <person name="Zwirko Z."/>
            <person name="Jaffe D.B."/>
            <person name="Alvarez P."/>
            <person name="Brockman W."/>
            <person name="Butler J."/>
            <person name="Chin C."/>
            <person name="Gnerre S."/>
            <person name="Grabherr M."/>
            <person name="Kleber M."/>
            <person name="Mauceli E."/>
            <person name="MacCallum I."/>
        </authorList>
    </citation>
    <scope>NUCLEOTIDE SEQUENCE [LARGE SCALE GENOMIC DNA]</scope>
    <source>
        <strain evidence="2">Tucson 15287-2541.00</strain>
    </source>
</reference>
<accession>B4J100</accession>
<evidence type="ECO:0000313" key="1">
    <source>
        <dbReference type="EMBL" id="EDV96855.1"/>
    </source>
</evidence>
<keyword evidence="2" id="KW-1185">Reference proteome</keyword>
<evidence type="ECO:0000313" key="2">
    <source>
        <dbReference type="Proteomes" id="UP000001070"/>
    </source>
</evidence>
<dbReference type="Proteomes" id="UP000001070">
    <property type="component" value="Unassembled WGS sequence"/>
</dbReference>
<dbReference type="PhylomeDB" id="B4J100"/>
<protein>
    <submittedName>
        <fullName evidence="1">GH16503</fullName>
    </submittedName>
</protein>
<name>B4J100_DROGR</name>
<organism evidence="2">
    <name type="scientific">Drosophila grimshawi</name>
    <name type="common">Hawaiian fruit fly</name>
    <name type="synonym">Idiomyia grimshawi</name>
    <dbReference type="NCBI Taxonomy" id="7222"/>
    <lineage>
        <taxon>Eukaryota</taxon>
        <taxon>Metazoa</taxon>
        <taxon>Ecdysozoa</taxon>
        <taxon>Arthropoda</taxon>
        <taxon>Hexapoda</taxon>
        <taxon>Insecta</taxon>
        <taxon>Pterygota</taxon>
        <taxon>Neoptera</taxon>
        <taxon>Endopterygota</taxon>
        <taxon>Diptera</taxon>
        <taxon>Brachycera</taxon>
        <taxon>Muscomorpha</taxon>
        <taxon>Ephydroidea</taxon>
        <taxon>Drosophilidae</taxon>
        <taxon>Drosophila</taxon>
        <taxon>Hawaiian Drosophila</taxon>
    </lineage>
</organism>
<dbReference type="OMA" id="HQCRELY"/>
<dbReference type="InParanoid" id="B4J100"/>
<dbReference type="AlphaFoldDB" id="B4J100"/>
<dbReference type="EMBL" id="CH916366">
    <property type="protein sequence ID" value="EDV96855.1"/>
    <property type="molecule type" value="Genomic_DNA"/>
</dbReference>
<proteinExistence type="predicted"/>